<dbReference type="AlphaFoldDB" id="A0A0V0QHD6"/>
<dbReference type="Proteomes" id="UP000054937">
    <property type="component" value="Unassembled WGS sequence"/>
</dbReference>
<organism evidence="1 2">
    <name type="scientific">Pseudocohnilembus persalinus</name>
    <name type="common">Ciliate</name>
    <dbReference type="NCBI Taxonomy" id="266149"/>
    <lineage>
        <taxon>Eukaryota</taxon>
        <taxon>Sar</taxon>
        <taxon>Alveolata</taxon>
        <taxon>Ciliophora</taxon>
        <taxon>Intramacronucleata</taxon>
        <taxon>Oligohymenophorea</taxon>
        <taxon>Scuticociliatia</taxon>
        <taxon>Philasterida</taxon>
        <taxon>Pseudocohnilembidae</taxon>
        <taxon>Pseudocohnilembus</taxon>
    </lineage>
</organism>
<accession>A0A0V0QHD6</accession>
<name>A0A0V0QHD6_PSEPJ</name>
<evidence type="ECO:0000313" key="2">
    <source>
        <dbReference type="Proteomes" id="UP000054937"/>
    </source>
</evidence>
<comment type="caution">
    <text evidence="1">The sequence shown here is derived from an EMBL/GenBank/DDBJ whole genome shotgun (WGS) entry which is preliminary data.</text>
</comment>
<evidence type="ECO:0000313" key="1">
    <source>
        <dbReference type="EMBL" id="KRX01576.1"/>
    </source>
</evidence>
<dbReference type="EMBL" id="LDAU01000170">
    <property type="protein sequence ID" value="KRX01576.1"/>
    <property type="molecule type" value="Genomic_DNA"/>
</dbReference>
<gene>
    <name evidence="1" type="ORF">PPERSA_01479</name>
</gene>
<sequence>MKDFLTHASQSIQEAQAIKTTENFEMEPNENKLNSYIRFIISDKPFQEITNIFKSFWEYLPSDINIINPLINYFFCLASNQINYTHFENFNQLTDYVFGSAGYKFGISYYKKCKFDPNQNYDIQTLAKISDILQRQNKDLPQIYMGFIPHIAHSLSPLLFTNKKDIEADLDIKFIENMVEEIIKVLELISEEQIIDDENGQIFNICLELSKLDDILNQCDQTRVLNYYQVLGKALNTWLIKFDDNQKEILYKCLQNEKWDHSEGNKIYTDIVIDYCSLLFKSVDMLKQILSISKENEFKKLIQNKLQAQIFKAVKTYKEFVKKSLKNLVQPQNDQQQQFVQYTGKPTQLIYLTEDQQIHNLTIFKSLCYRLGNLNFIEEQLRVGYLQHFKQDKQLVVQIEESFKETEQYCCKTIAYNLVHVFLKESFCEHLYSEFDSQFFNSVMVEKFQVQYPKSFTNLTHEFDDYMKMIKKRIPKQIIPKIGVEIINNIGIVFQRATVDLNKLDMPIDHEDTEQIKALVLSKIKADNITEDQINMVVNQIQKIQEQ</sequence>
<dbReference type="OrthoDB" id="295282at2759"/>
<protein>
    <submittedName>
        <fullName evidence="1">Uncharacterized protein</fullName>
    </submittedName>
</protein>
<keyword evidence="2" id="KW-1185">Reference proteome</keyword>
<dbReference type="InParanoid" id="A0A0V0QHD6"/>
<proteinExistence type="predicted"/>
<reference evidence="1 2" key="1">
    <citation type="journal article" date="2015" name="Sci. Rep.">
        <title>Genome of the facultative scuticociliatosis pathogen Pseudocohnilembus persalinus provides insight into its virulence through horizontal gene transfer.</title>
        <authorList>
            <person name="Xiong J."/>
            <person name="Wang G."/>
            <person name="Cheng J."/>
            <person name="Tian M."/>
            <person name="Pan X."/>
            <person name="Warren A."/>
            <person name="Jiang C."/>
            <person name="Yuan D."/>
            <person name="Miao W."/>
        </authorList>
    </citation>
    <scope>NUCLEOTIDE SEQUENCE [LARGE SCALE GENOMIC DNA]</scope>
    <source>
        <strain evidence="1">36N120E</strain>
    </source>
</reference>